<feature type="domain" description="Reverse transcriptase" evidence="8">
    <location>
        <begin position="172"/>
        <end position="401"/>
    </location>
</feature>
<dbReference type="PANTHER" id="PTHR34047">
    <property type="entry name" value="NUCLEAR INTRON MATURASE 1, MITOCHONDRIAL-RELATED"/>
    <property type="match status" value="1"/>
</dbReference>
<dbReference type="EC" id="2.7.7.49" evidence="1"/>
<comment type="catalytic activity">
    <reaction evidence="7">
        <text>DNA(n) + a 2'-deoxyribonucleoside 5'-triphosphate = DNA(n+1) + diphosphate</text>
        <dbReference type="Rhea" id="RHEA:22508"/>
        <dbReference type="Rhea" id="RHEA-COMP:17339"/>
        <dbReference type="Rhea" id="RHEA-COMP:17340"/>
        <dbReference type="ChEBI" id="CHEBI:33019"/>
        <dbReference type="ChEBI" id="CHEBI:61560"/>
        <dbReference type="ChEBI" id="CHEBI:173112"/>
        <dbReference type="EC" id="2.7.7.49"/>
    </reaction>
</comment>
<accession>A0A8H2PYM7</accession>
<evidence type="ECO:0000313" key="10">
    <source>
        <dbReference type="Proteomes" id="UP000316560"/>
    </source>
</evidence>
<dbReference type="InterPro" id="IPR000477">
    <property type="entry name" value="RT_dom"/>
</dbReference>
<keyword evidence="3" id="KW-0548">Nucleotidyltransferase</keyword>
<evidence type="ECO:0000256" key="5">
    <source>
        <dbReference type="ARBA" id="ARBA00022842"/>
    </source>
</evidence>
<evidence type="ECO:0000256" key="3">
    <source>
        <dbReference type="ARBA" id="ARBA00022695"/>
    </source>
</evidence>
<protein>
    <recommendedName>
        <fullName evidence="1">RNA-directed DNA polymerase</fullName>
        <ecNumber evidence="1">2.7.7.49</ecNumber>
    </recommendedName>
</protein>
<evidence type="ECO:0000256" key="7">
    <source>
        <dbReference type="ARBA" id="ARBA00048173"/>
    </source>
</evidence>
<evidence type="ECO:0000256" key="1">
    <source>
        <dbReference type="ARBA" id="ARBA00012493"/>
    </source>
</evidence>
<dbReference type="Pfam" id="PF00078">
    <property type="entry name" value="RVT_1"/>
    <property type="match status" value="1"/>
</dbReference>
<dbReference type="GO" id="GO:0003723">
    <property type="term" value="F:RNA binding"/>
    <property type="evidence" value="ECO:0007669"/>
    <property type="project" value="InterPro"/>
</dbReference>
<comment type="caution">
    <text evidence="9">The sequence shown here is derived from an EMBL/GenBank/DDBJ whole genome shotgun (WGS) entry which is preliminary data.</text>
</comment>
<keyword evidence="2" id="KW-0808">Transferase</keyword>
<proteinExistence type="predicted"/>
<dbReference type="GO" id="GO:0003964">
    <property type="term" value="F:RNA-directed DNA polymerase activity"/>
    <property type="evidence" value="ECO:0007669"/>
    <property type="project" value="UniProtKB-KW"/>
</dbReference>
<keyword evidence="10" id="KW-1185">Reference proteome</keyword>
<dbReference type="GO" id="GO:0046872">
    <property type="term" value="F:metal ion binding"/>
    <property type="evidence" value="ECO:0007669"/>
    <property type="project" value="UniProtKB-KW"/>
</dbReference>
<evidence type="ECO:0000256" key="4">
    <source>
        <dbReference type="ARBA" id="ARBA00022723"/>
    </source>
</evidence>
<dbReference type="AlphaFoldDB" id="A0A8H2PYM7"/>
<evidence type="ECO:0000256" key="6">
    <source>
        <dbReference type="ARBA" id="ARBA00022918"/>
    </source>
</evidence>
<dbReference type="PROSITE" id="PS50878">
    <property type="entry name" value="RT_POL"/>
    <property type="match status" value="1"/>
</dbReference>
<dbReference type="CDD" id="cd03487">
    <property type="entry name" value="RT_Bac_retron_II"/>
    <property type="match status" value="1"/>
</dbReference>
<evidence type="ECO:0000256" key="2">
    <source>
        <dbReference type="ARBA" id="ARBA00022679"/>
    </source>
</evidence>
<gene>
    <name evidence="9" type="ORF">FB472_1483</name>
</gene>
<dbReference type="PANTHER" id="PTHR34047:SF7">
    <property type="entry name" value="RNA-DIRECTED DNA POLYMERASE"/>
    <property type="match status" value="1"/>
</dbReference>
<keyword evidence="5" id="KW-0460">Magnesium</keyword>
<dbReference type="InterPro" id="IPR051083">
    <property type="entry name" value="GrpII_Intron_Splice-Mob/Def"/>
</dbReference>
<reference evidence="9 10" key="1">
    <citation type="submission" date="2019-06" db="EMBL/GenBank/DDBJ databases">
        <title>Sequencing the genomes of 1000 actinobacteria strains.</title>
        <authorList>
            <person name="Klenk H.-P."/>
        </authorList>
    </citation>
    <scope>NUCLEOTIDE SEQUENCE [LARGE SCALE GENOMIC DNA]</scope>
    <source>
        <strain evidence="9 10">DSM 21947</strain>
    </source>
</reference>
<dbReference type="Proteomes" id="UP000316560">
    <property type="component" value="Unassembled WGS sequence"/>
</dbReference>
<keyword evidence="6 9" id="KW-0695">RNA-directed DNA polymerase</keyword>
<dbReference type="PRINTS" id="PR00866">
    <property type="entry name" value="RNADNAPOLMS"/>
</dbReference>
<evidence type="ECO:0000259" key="8">
    <source>
        <dbReference type="PROSITE" id="PS50878"/>
    </source>
</evidence>
<name>A0A8H2PYM7_9MICO</name>
<keyword evidence="4" id="KW-0479">Metal-binding</keyword>
<evidence type="ECO:0000313" key="9">
    <source>
        <dbReference type="EMBL" id="TQO19883.1"/>
    </source>
</evidence>
<organism evidence="9 10">
    <name type="scientific">Rhodoglobus vestalii</name>
    <dbReference type="NCBI Taxonomy" id="193384"/>
    <lineage>
        <taxon>Bacteria</taxon>
        <taxon>Bacillati</taxon>
        <taxon>Actinomycetota</taxon>
        <taxon>Actinomycetes</taxon>
        <taxon>Micrococcales</taxon>
        <taxon>Microbacteriaceae</taxon>
        <taxon>Rhodoglobus</taxon>
    </lineage>
</organism>
<sequence length="469" mass="52005">MSGSFGKRAVPNTAVVIMAAHRSYRAPHPSPSAISHALAYAFLASDVWETKQLVDAGWSVLGAHRRWLRAVVADVVAAYHRPPTDSSRELAAFIRNSPAFVDAIAKARQQRRPIRIHHLVVAPSQARDVGGLVPRINTVAELAELLGLTIGQLDWYADTKNWNRRAPVGPLQHYRYEWRTRPGRTPRLLEVPEERIRRVQRLLLDAVIALIPVNDAAHGFIANRSAVTGAALHTGREIVVSLDLTTFFTRVTASRIYGVFRQSGFPETVAHILTGLCTNSVPPRVIAAMPPGGDADERFALRHALAANHLPQGAPSSPMLANLAIRRLDSRLTGWAHSVGAIYTRYADDLAFSGDRDLARRPDAFIRGVQGVVREEGQTINPRKTRVRRSGVRQTVTGIVVNDHTNISRHDYDLLKATLHNCATLGVERQNRGGHNDFRAHLLGRIAWVETLNPLRGEALRQKFALIRW</sequence>
<dbReference type="EMBL" id="VFRA01000001">
    <property type="protein sequence ID" value="TQO19883.1"/>
    <property type="molecule type" value="Genomic_DNA"/>
</dbReference>
<dbReference type="InterPro" id="IPR000123">
    <property type="entry name" value="Reverse_transcriptase_msDNA"/>
</dbReference>